<name>F0SL48_RUBBR</name>
<dbReference type="STRING" id="756272.Plabr_3334"/>
<dbReference type="SMART" id="SM00710">
    <property type="entry name" value="PbH1"/>
    <property type="match status" value="4"/>
</dbReference>
<dbReference type="GO" id="GO:0004683">
    <property type="term" value="F:calcium/calmodulin-dependent protein kinase activity"/>
    <property type="evidence" value="ECO:0007669"/>
    <property type="project" value="UniProtKB-EC"/>
</dbReference>
<dbReference type="PROSITE" id="PS00107">
    <property type="entry name" value="PROTEIN_KINASE_ATP"/>
    <property type="match status" value="1"/>
</dbReference>
<dbReference type="PROSITE" id="PS50011">
    <property type="entry name" value="PROTEIN_KINASE_DOM"/>
    <property type="match status" value="1"/>
</dbReference>
<protein>
    <submittedName>
        <fullName evidence="8">Serine/threonine protein kinase</fullName>
        <ecNumber evidence="8">2.7.11.17</ecNumber>
    </submittedName>
</protein>
<evidence type="ECO:0000256" key="1">
    <source>
        <dbReference type="ARBA" id="ARBA00022679"/>
    </source>
</evidence>
<dbReference type="InterPro" id="IPR011009">
    <property type="entry name" value="Kinase-like_dom_sf"/>
</dbReference>
<feature type="domain" description="Protein kinase" evidence="7">
    <location>
        <begin position="75"/>
        <end position="345"/>
    </location>
</feature>
<dbReference type="eggNOG" id="COG0515">
    <property type="taxonomic scope" value="Bacteria"/>
</dbReference>
<reference evidence="9" key="1">
    <citation type="submission" date="2011-02" db="EMBL/GenBank/DDBJ databases">
        <title>The complete genome of Planctomyces brasiliensis DSM 5305.</title>
        <authorList>
            <person name="Lucas S."/>
            <person name="Copeland A."/>
            <person name="Lapidus A."/>
            <person name="Bruce D."/>
            <person name="Goodwin L."/>
            <person name="Pitluck S."/>
            <person name="Kyrpides N."/>
            <person name="Mavromatis K."/>
            <person name="Pagani I."/>
            <person name="Ivanova N."/>
            <person name="Ovchinnikova G."/>
            <person name="Lu M."/>
            <person name="Detter J.C."/>
            <person name="Han C."/>
            <person name="Land M."/>
            <person name="Hauser L."/>
            <person name="Markowitz V."/>
            <person name="Cheng J.-F."/>
            <person name="Hugenholtz P."/>
            <person name="Woyke T."/>
            <person name="Wu D."/>
            <person name="Tindall B."/>
            <person name="Pomrenke H.G."/>
            <person name="Brambilla E."/>
            <person name="Klenk H.-P."/>
            <person name="Eisen J.A."/>
        </authorList>
    </citation>
    <scope>NUCLEOTIDE SEQUENCE [LARGE SCALE GENOMIC DNA]</scope>
    <source>
        <strain evidence="9">ATCC 49424 / DSM 5305 / JCM 21570 / NBRC 103401 / IFAM 1448</strain>
    </source>
</reference>
<dbReference type="SUPFAM" id="SSF51126">
    <property type="entry name" value="Pectin lyase-like"/>
    <property type="match status" value="1"/>
</dbReference>
<keyword evidence="8" id="KW-0723">Serine/threonine-protein kinase</keyword>
<sequence length="982" mass="105140">MSAAMVDPVFEVLKKSGLLTEARLQARLSELEAEGVDVSDPRSLVKGFISSGDITTWQAEKLLAGKHKGFFLGKYKLLRLLGRGGMSAVYLAEHVVMKRRCAIKVLPSNRVNDSSYLARFHLEAQAAAALDDPHIVRAYDVDHFVDGRSEVHFLVMEYVEGKNLHELVADIGPLSPMDAAEYIRQSARGLAHAHEEGLVHRDIKPGNLLLDPKGTVKILDMGLARFFEHGDETSLTIQHDERVLGTADFLSPEQAINSHNVDSRADIYSLGCTLYFLLTKHVPFESGSLAQRLMAHQTQDPPPVTKYRNDVPESLLALMLKMMAKSPDDRFQTANDVSQAFEQWIGENADQDWMDDHKRQWDSSRSQSRTDQAVANSPNTAASPTPPSTDEFGDFLTMIGKETPPAFSPGDSGKASGPRRKQRSDSSTSADETAPMADSKSVLTDSPALRGSGKTSGKSSGKPKTAARSSAKHKAASAPSIEPSDSSKGSGVGEETPAWLSGPAETKPESSVATGLPHSQTVSFASTSATSVDEDLGSASASESSVGQEHPEQEVDTDTPDGLFASVQEKFRERPWVYGGVAIGLLVLIGLLGAFLGGGAEEPEPQVVDQPVKEDAIKEIPEDMPIVGVEMTVGPGGTFPTLNAAINYLVEYNDPLSFQSERRIKVLDEAELNEPLVILDPPTSFPRKLLITSNSGSRLAWKGNGTDPIVDLKNVEGLRIENIQFDAAGAATAIRIAGRCPGTVIRNSAFNGFASTGAELQGAAGLYNNACKFENVAFRTNKPGAIGLNILPGDTTVEGLRVERCRFIALARGIVCSADVFRWVQIRESMFHDLQVGIDITATSPIAESLLIANNTFNNCATGIRFEHMPDDASQGLGIVRNLFGGSTSTPAIVSNGFDGGELDKILMGDQQGLGYNWSTKSAGGASSGNIDLFAKSGKTNVGDLEFVSTEPSDSSFLKPKNGKGWIGGASGYKSHVGAVSP</sequence>
<dbReference type="InterPro" id="IPR011050">
    <property type="entry name" value="Pectin_lyase_fold/virulence"/>
</dbReference>
<feature type="binding site" evidence="5">
    <location>
        <position position="104"/>
    </location>
    <ligand>
        <name>ATP</name>
        <dbReference type="ChEBI" id="CHEBI:30616"/>
    </ligand>
</feature>
<dbReference type="GO" id="GO:0005524">
    <property type="term" value="F:ATP binding"/>
    <property type="evidence" value="ECO:0007669"/>
    <property type="project" value="UniProtKB-UniRule"/>
</dbReference>
<dbReference type="PANTHER" id="PTHR43289:SF6">
    <property type="entry name" value="SERINE_THREONINE-PROTEIN KINASE NEKL-3"/>
    <property type="match status" value="1"/>
</dbReference>
<dbReference type="RefSeq" id="WP_013629651.1">
    <property type="nucleotide sequence ID" value="NC_015174.1"/>
</dbReference>
<dbReference type="InterPro" id="IPR012334">
    <property type="entry name" value="Pectin_lyas_fold"/>
</dbReference>
<dbReference type="SMART" id="SM00220">
    <property type="entry name" value="S_TKc"/>
    <property type="match status" value="1"/>
</dbReference>
<dbReference type="SUPFAM" id="SSF56112">
    <property type="entry name" value="Protein kinase-like (PK-like)"/>
    <property type="match status" value="1"/>
</dbReference>
<dbReference type="OrthoDB" id="6111975at2"/>
<evidence type="ECO:0000256" key="2">
    <source>
        <dbReference type="ARBA" id="ARBA00022741"/>
    </source>
</evidence>
<feature type="compositionally biased region" description="Polar residues" evidence="6">
    <location>
        <begin position="363"/>
        <end position="374"/>
    </location>
</feature>
<keyword evidence="2 5" id="KW-0547">Nucleotide-binding</keyword>
<dbReference type="Pfam" id="PF13229">
    <property type="entry name" value="Beta_helix"/>
    <property type="match status" value="1"/>
</dbReference>
<keyword evidence="4 5" id="KW-0067">ATP-binding</keyword>
<dbReference type="Proteomes" id="UP000006860">
    <property type="component" value="Chromosome"/>
</dbReference>
<feature type="compositionally biased region" description="Low complexity" evidence="6">
    <location>
        <begin position="451"/>
        <end position="469"/>
    </location>
</feature>
<organism evidence="8 9">
    <name type="scientific">Rubinisphaera brasiliensis (strain ATCC 49424 / DSM 5305 / JCM 21570 / IAM 15109 / NBRC 103401 / IFAM 1448)</name>
    <name type="common">Planctomyces brasiliensis</name>
    <dbReference type="NCBI Taxonomy" id="756272"/>
    <lineage>
        <taxon>Bacteria</taxon>
        <taxon>Pseudomonadati</taxon>
        <taxon>Planctomycetota</taxon>
        <taxon>Planctomycetia</taxon>
        <taxon>Planctomycetales</taxon>
        <taxon>Planctomycetaceae</taxon>
        <taxon>Rubinisphaera</taxon>
    </lineage>
</organism>
<feature type="compositionally biased region" description="Low complexity" evidence="6">
    <location>
        <begin position="519"/>
        <end position="531"/>
    </location>
</feature>
<dbReference type="KEGG" id="pbs:Plabr_3334"/>
<evidence type="ECO:0000313" key="8">
    <source>
        <dbReference type="EMBL" id="ADY60931.1"/>
    </source>
</evidence>
<evidence type="ECO:0000256" key="4">
    <source>
        <dbReference type="ARBA" id="ARBA00022840"/>
    </source>
</evidence>
<keyword evidence="1 8" id="KW-0808">Transferase</keyword>
<dbReference type="CDD" id="cd14014">
    <property type="entry name" value="STKc_PknB_like"/>
    <property type="match status" value="1"/>
</dbReference>
<dbReference type="EMBL" id="CP002546">
    <property type="protein sequence ID" value="ADY60931.1"/>
    <property type="molecule type" value="Genomic_DNA"/>
</dbReference>
<dbReference type="InterPro" id="IPR008271">
    <property type="entry name" value="Ser/Thr_kinase_AS"/>
</dbReference>
<evidence type="ECO:0000259" key="7">
    <source>
        <dbReference type="PROSITE" id="PS50011"/>
    </source>
</evidence>
<evidence type="ECO:0000313" key="9">
    <source>
        <dbReference type="Proteomes" id="UP000006860"/>
    </source>
</evidence>
<dbReference type="InterPro" id="IPR039448">
    <property type="entry name" value="Beta_helix"/>
</dbReference>
<dbReference type="Gene3D" id="3.30.200.20">
    <property type="entry name" value="Phosphorylase Kinase, domain 1"/>
    <property type="match status" value="1"/>
</dbReference>
<gene>
    <name evidence="8" type="ordered locus">Plabr_3334</name>
</gene>
<dbReference type="Pfam" id="PF00069">
    <property type="entry name" value="Pkinase"/>
    <property type="match status" value="1"/>
</dbReference>
<evidence type="ECO:0000256" key="3">
    <source>
        <dbReference type="ARBA" id="ARBA00022777"/>
    </source>
</evidence>
<evidence type="ECO:0000256" key="5">
    <source>
        <dbReference type="PROSITE-ProRule" id="PRU10141"/>
    </source>
</evidence>
<dbReference type="InterPro" id="IPR017441">
    <property type="entry name" value="Protein_kinase_ATP_BS"/>
</dbReference>
<dbReference type="Gene3D" id="1.10.510.10">
    <property type="entry name" value="Transferase(Phosphotransferase) domain 1"/>
    <property type="match status" value="1"/>
</dbReference>
<dbReference type="InterPro" id="IPR006626">
    <property type="entry name" value="PbH1"/>
</dbReference>
<keyword evidence="3 8" id="KW-0418">Kinase</keyword>
<dbReference type="PANTHER" id="PTHR43289">
    <property type="entry name" value="MITOGEN-ACTIVATED PROTEIN KINASE KINASE KINASE 20-RELATED"/>
    <property type="match status" value="1"/>
</dbReference>
<dbReference type="AlphaFoldDB" id="F0SL48"/>
<dbReference type="InterPro" id="IPR000719">
    <property type="entry name" value="Prot_kinase_dom"/>
</dbReference>
<dbReference type="PROSITE" id="PS00108">
    <property type="entry name" value="PROTEIN_KINASE_ST"/>
    <property type="match status" value="1"/>
</dbReference>
<dbReference type="Gene3D" id="2.160.20.10">
    <property type="entry name" value="Single-stranded right-handed beta-helix, Pectin lyase-like"/>
    <property type="match status" value="1"/>
</dbReference>
<evidence type="ECO:0000256" key="6">
    <source>
        <dbReference type="SAM" id="MobiDB-lite"/>
    </source>
</evidence>
<proteinExistence type="predicted"/>
<dbReference type="HOGENOM" id="CLU_289328_0_0_0"/>
<keyword evidence="9" id="KW-1185">Reference proteome</keyword>
<accession>F0SL48</accession>
<feature type="region of interest" description="Disordered" evidence="6">
    <location>
        <begin position="348"/>
        <end position="561"/>
    </location>
</feature>
<dbReference type="EC" id="2.7.11.17" evidence="8"/>